<accession>A0ABD5PU18</accession>
<feature type="domain" description="DUF1508" evidence="2">
    <location>
        <begin position="122"/>
        <end position="170"/>
    </location>
</feature>
<dbReference type="EMBL" id="JBHSFA010000009">
    <property type="protein sequence ID" value="MFC4543988.1"/>
    <property type="molecule type" value="Genomic_DNA"/>
</dbReference>
<dbReference type="RefSeq" id="WP_250141988.1">
    <property type="nucleotide sequence ID" value="NZ_JALIQP010000005.1"/>
</dbReference>
<dbReference type="InterPro" id="IPR010879">
    <property type="entry name" value="DUF1508"/>
</dbReference>
<organism evidence="4 5">
    <name type="scientific">Halosolutus amylolyticus</name>
    <dbReference type="NCBI Taxonomy" id="2932267"/>
    <lineage>
        <taxon>Archaea</taxon>
        <taxon>Methanobacteriati</taxon>
        <taxon>Methanobacteriota</taxon>
        <taxon>Stenosarchaea group</taxon>
        <taxon>Halobacteria</taxon>
        <taxon>Halobacteriales</taxon>
        <taxon>Natrialbaceae</taxon>
        <taxon>Halosolutus</taxon>
    </lineage>
</organism>
<evidence type="ECO:0000256" key="1">
    <source>
        <dbReference type="SAM" id="MobiDB-lite"/>
    </source>
</evidence>
<comment type="caution">
    <text evidence="4">The sequence shown here is derived from an EMBL/GenBank/DDBJ whole genome shotgun (WGS) entry which is preliminary data.</text>
</comment>
<dbReference type="NCBIfam" id="TIGR04354">
    <property type="entry name" value="amphi-Trp"/>
    <property type="match status" value="1"/>
</dbReference>
<dbReference type="InterPro" id="IPR036913">
    <property type="entry name" value="YegP-like_sf"/>
</dbReference>
<gene>
    <name evidence="4" type="ORF">ACFO5R_18835</name>
</gene>
<dbReference type="SUPFAM" id="SSF160113">
    <property type="entry name" value="YegP-like"/>
    <property type="match status" value="1"/>
</dbReference>
<evidence type="ECO:0000313" key="5">
    <source>
        <dbReference type="Proteomes" id="UP001595898"/>
    </source>
</evidence>
<name>A0ABD5PU18_9EURY</name>
<dbReference type="InterPro" id="IPR027598">
    <property type="entry name" value="Amphi-Trp_dom"/>
</dbReference>
<dbReference type="Pfam" id="PF07411">
    <property type="entry name" value="DUF1508"/>
    <property type="match status" value="1"/>
</dbReference>
<reference evidence="4 5" key="1">
    <citation type="journal article" date="2019" name="Int. J. Syst. Evol. Microbiol.">
        <title>The Global Catalogue of Microorganisms (GCM) 10K type strain sequencing project: providing services to taxonomists for standard genome sequencing and annotation.</title>
        <authorList>
            <consortium name="The Broad Institute Genomics Platform"/>
            <consortium name="The Broad Institute Genome Sequencing Center for Infectious Disease"/>
            <person name="Wu L."/>
            <person name="Ma J."/>
        </authorList>
    </citation>
    <scope>NUCLEOTIDE SEQUENCE [LARGE SCALE GENOMIC DNA]</scope>
    <source>
        <strain evidence="4 5">WLHS5</strain>
    </source>
</reference>
<dbReference type="Pfam" id="PF20068">
    <property type="entry name" value="Amphi-Trp"/>
    <property type="match status" value="1"/>
</dbReference>
<feature type="domain" description="Amphi-Trp" evidence="3">
    <location>
        <begin position="5"/>
        <end position="85"/>
    </location>
</feature>
<dbReference type="AlphaFoldDB" id="A0ABD5PU18"/>
<proteinExistence type="predicted"/>
<feature type="region of interest" description="Disordered" evidence="1">
    <location>
        <begin position="60"/>
        <end position="116"/>
    </location>
</feature>
<evidence type="ECO:0000259" key="3">
    <source>
        <dbReference type="Pfam" id="PF20068"/>
    </source>
</evidence>
<sequence length="173" mass="19182">MSEPDPEFELEQAYDREELAVVVDEMAAALEGGHTLQLHTAERRLDVDVPDRLVADLRADRDDDADPATAALELGLEWDDPDGSSVRVETVAADDPTDEPGEPIEGQSSGTDRTSRFEVYQDRADEWRWRLVHWNGNILADSGEGYTSRSNAKRAVRGVMRAVPTATIEETES</sequence>
<dbReference type="Gene3D" id="2.30.29.80">
    <property type="match status" value="1"/>
</dbReference>
<dbReference type="Proteomes" id="UP001595898">
    <property type="component" value="Unassembled WGS sequence"/>
</dbReference>
<protein>
    <submittedName>
        <fullName evidence="4">YegP family protein</fullName>
    </submittedName>
</protein>
<evidence type="ECO:0000259" key="2">
    <source>
        <dbReference type="Pfam" id="PF07411"/>
    </source>
</evidence>
<evidence type="ECO:0000313" key="4">
    <source>
        <dbReference type="EMBL" id="MFC4543988.1"/>
    </source>
</evidence>
<keyword evidence="5" id="KW-1185">Reference proteome</keyword>